<evidence type="ECO:0000259" key="2">
    <source>
        <dbReference type="Pfam" id="PF24755"/>
    </source>
</evidence>
<organism evidence="3 4">
    <name type="scientific">Aneurinibacillus soli</name>
    <dbReference type="NCBI Taxonomy" id="1500254"/>
    <lineage>
        <taxon>Bacteria</taxon>
        <taxon>Bacillati</taxon>
        <taxon>Bacillota</taxon>
        <taxon>Bacilli</taxon>
        <taxon>Bacillales</taxon>
        <taxon>Paenibacillaceae</taxon>
        <taxon>Aneurinibacillus group</taxon>
        <taxon>Aneurinibacillus</taxon>
    </lineage>
</organism>
<accession>A0A0U5B0R5</accession>
<dbReference type="InterPro" id="IPR056174">
    <property type="entry name" value="SpoVR_N"/>
</dbReference>
<proteinExistence type="predicted"/>
<dbReference type="Pfam" id="PF24755">
    <property type="entry name" value="SpoVR_C"/>
    <property type="match status" value="1"/>
</dbReference>
<dbReference type="Proteomes" id="UP000217696">
    <property type="component" value="Chromosome"/>
</dbReference>
<dbReference type="EMBL" id="AP017312">
    <property type="protein sequence ID" value="BAU29585.1"/>
    <property type="molecule type" value="Genomic_DNA"/>
</dbReference>
<dbReference type="InterPro" id="IPR007390">
    <property type="entry name" value="Spore_V_R"/>
</dbReference>
<dbReference type="InterPro" id="IPR057008">
    <property type="entry name" value="SpoVR-like_C"/>
</dbReference>
<reference evidence="3 4" key="1">
    <citation type="submission" date="2015-12" db="EMBL/GenBank/DDBJ databases">
        <title>Genome sequence of Aneurinibacillus soli.</title>
        <authorList>
            <person name="Lee J.S."/>
            <person name="Lee K.C."/>
            <person name="Kim K.K."/>
            <person name="Lee B.W."/>
        </authorList>
    </citation>
    <scope>NUCLEOTIDE SEQUENCE [LARGE SCALE GENOMIC DNA]</scope>
    <source>
        <strain evidence="3 4">CB4</strain>
    </source>
</reference>
<evidence type="ECO:0000259" key="1">
    <source>
        <dbReference type="Pfam" id="PF04293"/>
    </source>
</evidence>
<gene>
    <name evidence="3" type="ORF">CB4_03796</name>
</gene>
<name>A0A0U5B0R5_9BACL</name>
<sequence>MDLTEEETIEYAKLNAGVVQPSRTSINPYYLGVKIFEDIEDRWNNPTQEEQDRFGRKPGQGRKQIFEVREMDSDTSFIRNYLTKDLVDKLDMYVFAKQGNDWSISSKTWETVRDQLITSRVNGGFPYILVQDGDYLKNGELCLLHQFEGMELDVKYLEKTLPYVYKLWGKSVHIETRIEDRRVLFTYDGKKCHRRFL</sequence>
<evidence type="ECO:0000313" key="4">
    <source>
        <dbReference type="Proteomes" id="UP000217696"/>
    </source>
</evidence>
<dbReference type="PANTHER" id="PTHR30029:SF2">
    <property type="entry name" value="STAGE V SPORULATION PROTEIN R"/>
    <property type="match status" value="1"/>
</dbReference>
<dbReference type="AlphaFoldDB" id="A0A0U5B0R5"/>
<feature type="domain" description="SpoVR-like C-terminal" evidence="2">
    <location>
        <begin position="126"/>
        <end position="176"/>
    </location>
</feature>
<keyword evidence="4" id="KW-1185">Reference proteome</keyword>
<evidence type="ECO:0000313" key="3">
    <source>
        <dbReference type="EMBL" id="BAU29585.1"/>
    </source>
</evidence>
<feature type="domain" description="SpoVR protein-like N-terminal" evidence="1">
    <location>
        <begin position="2"/>
        <end position="123"/>
    </location>
</feature>
<protein>
    <submittedName>
        <fullName evidence="3">SpoVR family protein</fullName>
    </submittedName>
</protein>
<dbReference type="KEGG" id="asoc:CB4_03796"/>
<dbReference type="PANTHER" id="PTHR30029">
    <property type="entry name" value="STAGE V SPORULATION PROTEIN R"/>
    <property type="match status" value="1"/>
</dbReference>
<dbReference type="Pfam" id="PF04293">
    <property type="entry name" value="SpoVR"/>
    <property type="match status" value="1"/>
</dbReference>